<feature type="region of interest" description="Disordered" evidence="1">
    <location>
        <begin position="437"/>
        <end position="470"/>
    </location>
</feature>
<comment type="caution">
    <text evidence="3">The sequence shown here is derived from an EMBL/GenBank/DDBJ whole genome shotgun (WGS) entry which is preliminary data.</text>
</comment>
<reference evidence="3" key="1">
    <citation type="submission" date="2021-02" db="EMBL/GenBank/DDBJ databases">
        <authorList>
            <person name="Dougan E. K."/>
            <person name="Rhodes N."/>
            <person name="Thang M."/>
            <person name="Chan C."/>
        </authorList>
    </citation>
    <scope>NUCLEOTIDE SEQUENCE</scope>
</reference>
<accession>A0A813LET2</accession>
<name>A0A813LET2_POLGL</name>
<feature type="domain" description="Ubiquitin-like" evidence="2">
    <location>
        <begin position="3"/>
        <end position="60"/>
    </location>
</feature>
<feature type="compositionally biased region" description="Low complexity" evidence="1">
    <location>
        <begin position="260"/>
        <end position="269"/>
    </location>
</feature>
<evidence type="ECO:0000313" key="4">
    <source>
        <dbReference type="Proteomes" id="UP000626109"/>
    </source>
</evidence>
<feature type="compositionally biased region" description="Basic and acidic residues" evidence="1">
    <location>
        <begin position="453"/>
        <end position="470"/>
    </location>
</feature>
<sequence>MTLKVQIYGLGGNCWEIDSGPGWLVADVKEALEVIAGVPTRQQQLLAGSRLLKDTDPTGDALWQTGHLTLLIRALSWVVRCPVRAYPLSPACRLKKELAKEQDALGCGLRANPSRWQEVMDLHETQVENHADRWLNGNPGVLAVDDILEVQCHTAGGGRQGTAVCRVAEVKSPGSGQLAKLDYLRCSDECYQYWADNKYNDEGWHHFCVKGLQECKLKMHEGIYLVLVGFYRTLDAVSADARIRAFGGPGLPRKLRQAAFPGATEAAPAADKKKKKEEGAADAGSGSSSGPAKKRRLKKKKKTPQGEVSAALDDELAQLADGLDDEDDSTRAVDTGFAAELKALKERFAKTQISGKAASASSGSKKLKGVEVLEARAKVHSDASSAVKRSKLTTLANDDAPVSKSLTKLIAALSKSTDEESSDDDLGKGVDILSSESARCGAGESSSDFPGFDSRHPDKARADQLAHRPV</sequence>
<dbReference type="SUPFAM" id="SSF54236">
    <property type="entry name" value="Ubiquitin-like"/>
    <property type="match status" value="1"/>
</dbReference>
<dbReference type="Proteomes" id="UP000626109">
    <property type="component" value="Unassembled WGS sequence"/>
</dbReference>
<organism evidence="3 4">
    <name type="scientific">Polarella glacialis</name>
    <name type="common">Dinoflagellate</name>
    <dbReference type="NCBI Taxonomy" id="89957"/>
    <lineage>
        <taxon>Eukaryota</taxon>
        <taxon>Sar</taxon>
        <taxon>Alveolata</taxon>
        <taxon>Dinophyceae</taxon>
        <taxon>Suessiales</taxon>
        <taxon>Suessiaceae</taxon>
        <taxon>Polarella</taxon>
    </lineage>
</organism>
<feature type="compositionally biased region" description="Basic residues" evidence="1">
    <location>
        <begin position="292"/>
        <end position="303"/>
    </location>
</feature>
<evidence type="ECO:0000313" key="3">
    <source>
        <dbReference type="EMBL" id="CAE8725912.1"/>
    </source>
</evidence>
<dbReference type="InterPro" id="IPR029071">
    <property type="entry name" value="Ubiquitin-like_domsf"/>
</dbReference>
<evidence type="ECO:0000256" key="1">
    <source>
        <dbReference type="SAM" id="MobiDB-lite"/>
    </source>
</evidence>
<evidence type="ECO:0000259" key="2">
    <source>
        <dbReference type="PROSITE" id="PS50053"/>
    </source>
</evidence>
<dbReference type="SMART" id="SM00213">
    <property type="entry name" value="UBQ"/>
    <property type="match status" value="1"/>
</dbReference>
<gene>
    <name evidence="3" type="ORF">PGLA2088_LOCUS44316</name>
</gene>
<dbReference type="PROSITE" id="PS50053">
    <property type="entry name" value="UBIQUITIN_2"/>
    <property type="match status" value="1"/>
</dbReference>
<protein>
    <recommendedName>
        <fullName evidence="2">Ubiquitin-like domain-containing protein</fullName>
    </recommendedName>
</protein>
<dbReference type="EMBL" id="CAJNNW010035143">
    <property type="protein sequence ID" value="CAE8725912.1"/>
    <property type="molecule type" value="Genomic_DNA"/>
</dbReference>
<feature type="region of interest" description="Disordered" evidence="1">
    <location>
        <begin position="260"/>
        <end position="311"/>
    </location>
</feature>
<proteinExistence type="predicted"/>
<dbReference type="AlphaFoldDB" id="A0A813LET2"/>
<dbReference type="InterPro" id="IPR000626">
    <property type="entry name" value="Ubiquitin-like_dom"/>
</dbReference>
<feature type="compositionally biased region" description="Low complexity" evidence="1">
    <location>
        <begin position="281"/>
        <end position="291"/>
    </location>
</feature>